<dbReference type="InterPro" id="IPR031950">
    <property type="entry name" value="EFTUD2_N"/>
</dbReference>
<dbReference type="OrthoDB" id="364892at2759"/>
<evidence type="ECO:0000259" key="2">
    <source>
        <dbReference type="Pfam" id="PF16004"/>
    </source>
</evidence>
<dbReference type="AlphaFoldDB" id="A0A2J8AAJ1"/>
<dbReference type="Proteomes" id="UP000236333">
    <property type="component" value="Unassembled WGS sequence"/>
</dbReference>
<feature type="non-terminal residue" evidence="3">
    <location>
        <position position="158"/>
    </location>
</feature>
<dbReference type="Gene3D" id="3.40.50.300">
    <property type="entry name" value="P-loop containing nucleotide triphosphate hydrolases"/>
    <property type="match status" value="1"/>
</dbReference>
<accession>A0A2J8AAJ1</accession>
<feature type="region of interest" description="Disordered" evidence="1">
    <location>
        <begin position="1"/>
        <end position="61"/>
    </location>
</feature>
<keyword evidence="3" id="KW-0687">Ribonucleoprotein</keyword>
<protein>
    <submittedName>
        <fullName evidence="3">U5 small nuclear ribonucleoprotein component</fullName>
    </submittedName>
</protein>
<evidence type="ECO:0000313" key="3">
    <source>
        <dbReference type="EMBL" id="PNH09532.1"/>
    </source>
</evidence>
<evidence type="ECO:0000313" key="4">
    <source>
        <dbReference type="Proteomes" id="UP000236333"/>
    </source>
</evidence>
<dbReference type="GO" id="GO:1990904">
    <property type="term" value="C:ribonucleoprotein complex"/>
    <property type="evidence" value="ECO:0007669"/>
    <property type="project" value="UniProtKB-KW"/>
</dbReference>
<name>A0A2J8AAJ1_9CHLO</name>
<proteinExistence type="predicted"/>
<keyword evidence="4" id="KW-1185">Reference proteome</keyword>
<comment type="caution">
    <text evidence="3">The sequence shown here is derived from an EMBL/GenBank/DDBJ whole genome shotgun (WGS) entry which is preliminary data.</text>
</comment>
<sequence length="158" mass="17814">MADDLYDEFGNYVGPALDDSEEEDDERQQQHDFADEEEEEGGRLHDADAMQEDDEPGDGGMAVVLHEDKKYYPSAEETYGPEVETLVMEEDAQALEVPIVAPVKVKKFETLEAEPLRTHYSNEFLATLMANPELVRNVAVVGHLHHGKTTLMDMFIET</sequence>
<dbReference type="InterPro" id="IPR027417">
    <property type="entry name" value="P-loop_NTPase"/>
</dbReference>
<dbReference type="Pfam" id="PF16004">
    <property type="entry name" value="EFTUD2"/>
    <property type="match status" value="1"/>
</dbReference>
<dbReference type="SUPFAM" id="SSF52540">
    <property type="entry name" value="P-loop containing nucleoside triphosphate hydrolases"/>
    <property type="match status" value="1"/>
</dbReference>
<feature type="domain" description="116kDa U5 small nuclear ribonucleoprotein component N-terminal" evidence="2">
    <location>
        <begin position="3"/>
        <end position="114"/>
    </location>
</feature>
<organism evidence="3 4">
    <name type="scientific">Tetrabaena socialis</name>
    <dbReference type="NCBI Taxonomy" id="47790"/>
    <lineage>
        <taxon>Eukaryota</taxon>
        <taxon>Viridiplantae</taxon>
        <taxon>Chlorophyta</taxon>
        <taxon>core chlorophytes</taxon>
        <taxon>Chlorophyceae</taxon>
        <taxon>CS clade</taxon>
        <taxon>Chlamydomonadales</taxon>
        <taxon>Tetrabaenaceae</taxon>
        <taxon>Tetrabaena</taxon>
    </lineage>
</organism>
<evidence type="ECO:0000256" key="1">
    <source>
        <dbReference type="SAM" id="MobiDB-lite"/>
    </source>
</evidence>
<dbReference type="EMBL" id="PGGS01000086">
    <property type="protein sequence ID" value="PNH09532.1"/>
    <property type="molecule type" value="Genomic_DNA"/>
</dbReference>
<reference evidence="3 4" key="1">
    <citation type="journal article" date="2017" name="Mol. Biol. Evol.">
        <title>The 4-celled Tetrabaena socialis nuclear genome reveals the essential components for genetic control of cell number at the origin of multicellularity in the volvocine lineage.</title>
        <authorList>
            <person name="Featherston J."/>
            <person name="Arakaki Y."/>
            <person name="Hanschen E.R."/>
            <person name="Ferris P.J."/>
            <person name="Michod R.E."/>
            <person name="Olson B.J.S.C."/>
            <person name="Nozaki H."/>
            <person name="Durand P.M."/>
        </authorList>
    </citation>
    <scope>NUCLEOTIDE SEQUENCE [LARGE SCALE GENOMIC DNA]</scope>
    <source>
        <strain evidence="3 4">NIES-571</strain>
    </source>
</reference>
<gene>
    <name evidence="3" type="ORF">TSOC_003779</name>
</gene>